<feature type="region of interest" description="Disordered" evidence="2">
    <location>
        <begin position="522"/>
        <end position="545"/>
    </location>
</feature>
<name>A0A1R2CE35_9CILI</name>
<feature type="coiled-coil region" evidence="1">
    <location>
        <begin position="127"/>
        <end position="189"/>
    </location>
</feature>
<dbReference type="AlphaFoldDB" id="A0A1R2CE35"/>
<evidence type="ECO:0000313" key="4">
    <source>
        <dbReference type="Proteomes" id="UP000187209"/>
    </source>
</evidence>
<keyword evidence="1" id="KW-0175">Coiled coil</keyword>
<organism evidence="3 4">
    <name type="scientific">Stentor coeruleus</name>
    <dbReference type="NCBI Taxonomy" id="5963"/>
    <lineage>
        <taxon>Eukaryota</taxon>
        <taxon>Sar</taxon>
        <taxon>Alveolata</taxon>
        <taxon>Ciliophora</taxon>
        <taxon>Postciliodesmatophora</taxon>
        <taxon>Heterotrichea</taxon>
        <taxon>Heterotrichida</taxon>
        <taxon>Stentoridae</taxon>
        <taxon>Stentor</taxon>
    </lineage>
</organism>
<dbReference type="EMBL" id="MPUH01000181">
    <property type="protein sequence ID" value="OMJ87271.1"/>
    <property type="molecule type" value="Genomic_DNA"/>
</dbReference>
<feature type="coiled-coil region" evidence="1">
    <location>
        <begin position="247"/>
        <end position="281"/>
    </location>
</feature>
<accession>A0A1R2CE35</accession>
<protein>
    <submittedName>
        <fullName evidence="3">Uncharacterized protein</fullName>
    </submittedName>
</protein>
<evidence type="ECO:0000256" key="2">
    <source>
        <dbReference type="SAM" id="MobiDB-lite"/>
    </source>
</evidence>
<dbReference type="Proteomes" id="UP000187209">
    <property type="component" value="Unassembled WGS sequence"/>
</dbReference>
<reference evidence="3 4" key="1">
    <citation type="submission" date="2016-11" db="EMBL/GenBank/DDBJ databases">
        <title>The macronuclear genome of Stentor coeruleus: a giant cell with tiny introns.</title>
        <authorList>
            <person name="Slabodnick M."/>
            <person name="Ruby J.G."/>
            <person name="Reiff S.B."/>
            <person name="Swart E.C."/>
            <person name="Gosai S."/>
            <person name="Prabakaran S."/>
            <person name="Witkowska E."/>
            <person name="Larue G.E."/>
            <person name="Fisher S."/>
            <person name="Freeman R.M."/>
            <person name="Gunawardena J."/>
            <person name="Chu W."/>
            <person name="Stover N.A."/>
            <person name="Gregory B.D."/>
            <person name="Nowacki M."/>
            <person name="Derisi J."/>
            <person name="Roy S.W."/>
            <person name="Marshall W.F."/>
            <person name="Sood P."/>
        </authorList>
    </citation>
    <scope>NUCLEOTIDE SEQUENCE [LARGE SCALE GENOMIC DNA]</scope>
    <source>
        <strain evidence="3">WM001</strain>
    </source>
</reference>
<keyword evidence="4" id="KW-1185">Reference proteome</keyword>
<evidence type="ECO:0000256" key="1">
    <source>
        <dbReference type="SAM" id="Coils"/>
    </source>
</evidence>
<comment type="caution">
    <text evidence="3">The sequence shown here is derived from an EMBL/GenBank/DDBJ whole genome shotgun (WGS) entry which is preliminary data.</text>
</comment>
<proteinExistence type="predicted"/>
<evidence type="ECO:0000313" key="3">
    <source>
        <dbReference type="EMBL" id="OMJ87271.1"/>
    </source>
</evidence>
<sequence length="545" mass="64770">MEEANKTSARSITPIDSFYNTETDKEFFSSLDRNYTNAKSHKRVTSNDFQYFKIESSPAIGNFCSNCIRLERSITDLKKKLQREKDKFEVREKHIRQLDTLLQIKDKRLKEEELSLASERQSLSYEIGDLKKSLQDMQQDRHQTENEKKILTRENSNLVLAMKKAEGRIAELQKSLKKYEDEKKANEDSMKNTVMRNLEARENAVKAKESEIMLEYQKINYENELIDEKNYKLTYFEQNLLIQEQSIKLKYEELSSYSNELERTKAKIQQEQRKFEEETAAQIANFKAKENSLATQEKAFKSKLSMLDLELDSLEALKIKLHEQKVLLDKEINNYKNLQLEIIREPMNSSEMESESNAYNDEKERYIEEMIERLNEEEIKFAERVNGFKKTEENIKRDLEYYKNRCEELEQKGTSKDYSQIVDIEYQEKLISLQAKEEELVNMENHLNKEREDIDATADLVKSLNEDLQEQKKVQDEEYERINKEKEKIVELLKKQEERAKTLAQKEQELMSFHERLIEMEKKISQESAREDVINSPSEHDFPES</sequence>
<gene>
    <name evidence="3" type="ORF">SteCoe_11039</name>
</gene>